<keyword evidence="3" id="KW-1185">Reference proteome</keyword>
<evidence type="ECO:0000256" key="1">
    <source>
        <dbReference type="SAM" id="MobiDB-lite"/>
    </source>
</evidence>
<reference evidence="3" key="1">
    <citation type="submission" date="2013-09" db="EMBL/GenBank/DDBJ databases">
        <title>Corchorus olitorius genome sequencing.</title>
        <authorList>
            <person name="Alam M."/>
            <person name="Haque M.S."/>
            <person name="Islam M.S."/>
            <person name="Emdad E.M."/>
            <person name="Islam M.M."/>
            <person name="Ahmed B."/>
            <person name="Halim A."/>
            <person name="Hossen Q.M.M."/>
            <person name="Hossain M.Z."/>
            <person name="Ahmed R."/>
            <person name="Khan M.M."/>
            <person name="Islam R."/>
            <person name="Rashid M.M."/>
            <person name="Khan S.A."/>
            <person name="Rahman M.S."/>
            <person name="Alam M."/>
            <person name="Yahiya A.S."/>
            <person name="Khan M.S."/>
            <person name="Azam M.S."/>
            <person name="Haque T."/>
            <person name="Lashkar M.Z.H."/>
            <person name="Akhand A.I."/>
            <person name="Morshed G."/>
            <person name="Roy S."/>
            <person name="Uddin K.S."/>
            <person name="Rabeya T."/>
            <person name="Hossain A.S."/>
            <person name="Chowdhury A."/>
            <person name="Snigdha A.R."/>
            <person name="Mortoza M.S."/>
            <person name="Matin S.A."/>
            <person name="Hoque S.M.E."/>
            <person name="Islam M.K."/>
            <person name="Roy D.K."/>
            <person name="Haider R."/>
            <person name="Moosa M.M."/>
            <person name="Elias S.M."/>
            <person name="Hasan A.M."/>
            <person name="Jahan S."/>
            <person name="Shafiuddin M."/>
            <person name="Mahmood N."/>
            <person name="Shommy N.S."/>
        </authorList>
    </citation>
    <scope>NUCLEOTIDE SEQUENCE [LARGE SCALE GENOMIC DNA]</scope>
    <source>
        <strain evidence="3">cv. O-4</strain>
    </source>
</reference>
<organism evidence="2 3">
    <name type="scientific">Corchorus olitorius</name>
    <dbReference type="NCBI Taxonomy" id="93759"/>
    <lineage>
        <taxon>Eukaryota</taxon>
        <taxon>Viridiplantae</taxon>
        <taxon>Streptophyta</taxon>
        <taxon>Embryophyta</taxon>
        <taxon>Tracheophyta</taxon>
        <taxon>Spermatophyta</taxon>
        <taxon>Magnoliopsida</taxon>
        <taxon>eudicotyledons</taxon>
        <taxon>Gunneridae</taxon>
        <taxon>Pentapetalae</taxon>
        <taxon>rosids</taxon>
        <taxon>malvids</taxon>
        <taxon>Malvales</taxon>
        <taxon>Malvaceae</taxon>
        <taxon>Grewioideae</taxon>
        <taxon>Apeibeae</taxon>
        <taxon>Corchorus</taxon>
    </lineage>
</organism>
<dbReference type="EMBL" id="AWUE01019716">
    <property type="protein sequence ID" value="OMO71910.1"/>
    <property type="molecule type" value="Genomic_DNA"/>
</dbReference>
<feature type="region of interest" description="Disordered" evidence="1">
    <location>
        <begin position="1057"/>
        <end position="1082"/>
    </location>
</feature>
<name>A0A1R3HNT7_9ROSI</name>
<sequence length="1082" mass="119382">MGTKVQSKSYLPAYYSMRDLNEDSNSCSWPLYYGDKTLTNGQYYNGFFPRAITDAYPGYDKDVLKRTMLEHEETFKKQVSELHRLYRIQRDLMDEIRKKEIQKNRHPIEPSLSSSPLASQITTEDAHKWHIPSFPVANSICARPSISGVEDGHSPLSSVKGNSTQAGPFLSQNGGTSKDVEVLECRPTKVRRKMFDLQLPADEYIDTEEAEQFRDDTASGTSSYLPNGNGKLGSENGGKLFHSDVGKTGCQGDASRSNSCFRGTNSLADLNEPVQIEETNGSAYPDFLGDPYHGGRELPAKPKQELIVLPKDVSVNYHRHSDNRSINNIHFENNGNARGFFSHVLEAGHSKSNSTSISQGFQPEKLPASSHQVQVHFAKAHDPPTFSLTDESKGDLSRERMLHGLEVSERNREISNNSHPGSIITSNVPSLNPFASSDLGKPWSHSVSSWDKPSSSLSQKSISVQNHPFLNSSGPFNKNSVISHQSNGIFGEKWQVSSNSRHNPGCGSELPNRNGFYYGSPSGSKGPAIRFPSISYDYVNCSNDAKGVSEHFTTHGSTKPYNCSNSVEIKSTSDVNLNVVLSNSSSNEPVLQQGPQIDVGRKHEDLPGLPWLRAKPACKNEATSAGRDLNVGELSFTQSSPKQSTNKKESGNSFSQIFTQNVKSVSFSNNAEASRSEISECLHNKKILGVPIFEKPYVSKNESSFTSPYVSVPQPSEHEAENKGRGILLDINLPCDVTVPDVNQDIVAENSAVEKEADTKLSCPRQQIDLNFCVAEDEASFMPSVPSTSVKMTGGIDLEAPLVPEPEDIIHEEELLEKAREFPLQSAQSKEDSLQHELMKSAADAIVAISSSVLYNHVDDVNRASSETSMADPLNWFVETISSFGQDLESKLEALSKDKDGDRDESSSEEIDYFESMILQLEETKEEDYMPKPLVPENFKVEETGTASLLTTRTRKGQGRRGRQRRDFQRDILPGLASLSRHEVTEDLQTFGGLMRATGHEWHSGLTRRNSTRNGSGRGRRRAVTSPSPALAAPTACMPLMQQLNCIEVGLEDRSLTGWGKTTRRPRRQRCPAGNPPSLALT</sequence>
<feature type="region of interest" description="Disordered" evidence="1">
    <location>
        <begin position="152"/>
        <end position="175"/>
    </location>
</feature>
<proteinExistence type="predicted"/>
<evidence type="ECO:0000313" key="2">
    <source>
        <dbReference type="EMBL" id="OMO71910.1"/>
    </source>
</evidence>
<dbReference type="PANTHER" id="PTHR33167">
    <property type="entry name" value="TRANSCRIPTION FACTOR, PUTATIVE (DUF863)-RELATED"/>
    <property type="match status" value="1"/>
</dbReference>
<gene>
    <name evidence="2" type="ORF">COLO4_27938</name>
</gene>
<dbReference type="PANTHER" id="PTHR33167:SF4">
    <property type="entry name" value="TRANSCRIPTION FACTOR, PUTATIVE (DUF863)-RELATED"/>
    <property type="match status" value="1"/>
</dbReference>
<protein>
    <submittedName>
        <fullName evidence="2">Uncharacterized protein</fullName>
    </submittedName>
</protein>
<dbReference type="STRING" id="93759.A0A1R3HNT7"/>
<feature type="region of interest" description="Disordered" evidence="1">
    <location>
        <begin position="211"/>
        <end position="238"/>
    </location>
</feature>
<accession>A0A1R3HNT7</accession>
<feature type="region of interest" description="Disordered" evidence="1">
    <location>
        <begin position="629"/>
        <end position="653"/>
    </location>
</feature>
<dbReference type="AlphaFoldDB" id="A0A1R3HNT7"/>
<feature type="compositionally biased region" description="Polar residues" evidence="1">
    <location>
        <begin position="155"/>
        <end position="175"/>
    </location>
</feature>
<feature type="compositionally biased region" description="Polar residues" evidence="1">
    <location>
        <begin position="635"/>
        <end position="644"/>
    </location>
</feature>
<feature type="region of interest" description="Disordered" evidence="1">
    <location>
        <begin position="1003"/>
        <end position="1030"/>
    </location>
</feature>
<dbReference type="Pfam" id="PF05904">
    <property type="entry name" value="DUF863"/>
    <property type="match status" value="1"/>
</dbReference>
<dbReference type="Proteomes" id="UP000187203">
    <property type="component" value="Unassembled WGS sequence"/>
</dbReference>
<dbReference type="OrthoDB" id="630817at2759"/>
<dbReference type="InterPro" id="IPR008581">
    <property type="entry name" value="DUF863_pln"/>
</dbReference>
<evidence type="ECO:0000313" key="3">
    <source>
        <dbReference type="Proteomes" id="UP000187203"/>
    </source>
</evidence>
<comment type="caution">
    <text evidence="2">The sequence shown here is derived from an EMBL/GenBank/DDBJ whole genome shotgun (WGS) entry which is preliminary data.</text>
</comment>